<gene>
    <name evidence="1" type="ORF">WR25_02619</name>
</gene>
<dbReference type="AlphaFoldDB" id="A0A2A2LVE3"/>
<reference evidence="1 2" key="1">
    <citation type="journal article" date="2017" name="Curr. Biol.">
        <title>Genome architecture and evolution of a unichromosomal asexual nematode.</title>
        <authorList>
            <person name="Fradin H."/>
            <person name="Zegar C."/>
            <person name="Gutwein M."/>
            <person name="Lucas J."/>
            <person name="Kovtun M."/>
            <person name="Corcoran D."/>
            <person name="Baugh L.R."/>
            <person name="Kiontke K."/>
            <person name="Gunsalus K."/>
            <person name="Fitch D.H."/>
            <person name="Piano F."/>
        </authorList>
    </citation>
    <scope>NUCLEOTIDE SEQUENCE [LARGE SCALE GENOMIC DNA]</scope>
    <source>
        <strain evidence="1">PF1309</strain>
    </source>
</reference>
<organism evidence="1 2">
    <name type="scientific">Diploscapter pachys</name>
    <dbReference type="NCBI Taxonomy" id="2018661"/>
    <lineage>
        <taxon>Eukaryota</taxon>
        <taxon>Metazoa</taxon>
        <taxon>Ecdysozoa</taxon>
        <taxon>Nematoda</taxon>
        <taxon>Chromadorea</taxon>
        <taxon>Rhabditida</taxon>
        <taxon>Rhabditina</taxon>
        <taxon>Rhabditomorpha</taxon>
        <taxon>Rhabditoidea</taxon>
        <taxon>Rhabditidae</taxon>
        <taxon>Diploscapter</taxon>
    </lineage>
</organism>
<keyword evidence="2" id="KW-1185">Reference proteome</keyword>
<name>A0A2A2LVE3_9BILA</name>
<comment type="caution">
    <text evidence="1">The sequence shown here is derived from an EMBL/GenBank/DDBJ whole genome shotgun (WGS) entry which is preliminary data.</text>
</comment>
<evidence type="ECO:0000313" key="1">
    <source>
        <dbReference type="EMBL" id="PAV90169.1"/>
    </source>
</evidence>
<proteinExistence type="predicted"/>
<sequence>MMIIYRFKEVQSKSATMQKEFTSMYEAVDQKLNIDYSCTFYKNGYRKCSTNPEEMNADCALSCGKCSPSVPHPGTDVCVDYLDMLGLEGYGNQTFVFRQYSMIRKPALLDA</sequence>
<protein>
    <recommendedName>
        <fullName evidence="3">ShKT domain-containing protein</fullName>
    </recommendedName>
</protein>
<dbReference type="EMBL" id="LIAE01006395">
    <property type="protein sequence ID" value="PAV90169.1"/>
    <property type="molecule type" value="Genomic_DNA"/>
</dbReference>
<evidence type="ECO:0008006" key="3">
    <source>
        <dbReference type="Google" id="ProtNLM"/>
    </source>
</evidence>
<accession>A0A2A2LVE3</accession>
<evidence type="ECO:0000313" key="2">
    <source>
        <dbReference type="Proteomes" id="UP000218231"/>
    </source>
</evidence>
<dbReference type="Proteomes" id="UP000218231">
    <property type="component" value="Unassembled WGS sequence"/>
</dbReference>